<organism evidence="1 2">
    <name type="scientific">Bacillus manliponensis</name>
    <dbReference type="NCBI Taxonomy" id="574376"/>
    <lineage>
        <taxon>Bacteria</taxon>
        <taxon>Bacillati</taxon>
        <taxon>Bacillota</taxon>
        <taxon>Bacilli</taxon>
        <taxon>Bacillales</taxon>
        <taxon>Bacillaceae</taxon>
        <taxon>Bacillus</taxon>
        <taxon>Bacillus cereus group</taxon>
    </lineage>
</organism>
<reference evidence="1 2" key="1">
    <citation type="submission" date="2014-06" db="EMBL/GenBank/DDBJ databases">
        <title>Draft genome sequence of Bacillus manliponensis JCM 15802 (MCCC 1A00708).</title>
        <authorList>
            <person name="Lai Q."/>
            <person name="Liu Y."/>
            <person name="Shao Z."/>
        </authorList>
    </citation>
    <scope>NUCLEOTIDE SEQUENCE [LARGE SCALE GENOMIC DNA]</scope>
    <source>
        <strain evidence="1 2">JCM 15802</strain>
    </source>
</reference>
<dbReference type="STRING" id="574376.BAMA_14230"/>
<evidence type="ECO:0000313" key="2">
    <source>
        <dbReference type="Proteomes" id="UP000027822"/>
    </source>
</evidence>
<name>A0A073JZT2_9BACI</name>
<dbReference type="Proteomes" id="UP000027822">
    <property type="component" value="Unassembled WGS sequence"/>
</dbReference>
<sequence length="334" mass="40616">MFIENEYEKIRKKRGAFSCTSEEKQLVFRIRQQTALANIDNVSRTHAYQEYYRRNHEVGWSFLASMVSRNAGWNMTDLEGKYYPKVLSERVRHQLFLTYERANWLIFADAYPQLLLYEYSKKKKQPLFHLLQFFSVSIFMEREWQYFWEEKNEQHLITSLIINEQNIIQEPIIEHPFFKKNVFQTLLFKFQELFHFSAVVFPTMEGNLYGFSVHEFEMLMKRIELGKKLAWLVFHPRYKTYFQKFSSQTVHTGSRMDYEQYFPLEKEQDTPQLREAFFVIPHHRSNTKDWFHESIDVGKWFTFQEPEGEVDITGWFLQKQQQLHLFSSFSSFFT</sequence>
<dbReference type="OrthoDB" id="2690514at2"/>
<dbReference type="Pfam" id="PF10720">
    <property type="entry name" value="DUF2515"/>
    <property type="match status" value="1"/>
</dbReference>
<dbReference type="AlphaFoldDB" id="A0A073JZT2"/>
<keyword evidence="2" id="KW-1185">Reference proteome</keyword>
<accession>A0A073JZT2</accession>
<comment type="caution">
    <text evidence="1">The sequence shown here is derived from an EMBL/GenBank/DDBJ whole genome shotgun (WGS) entry which is preliminary data.</text>
</comment>
<evidence type="ECO:0000313" key="1">
    <source>
        <dbReference type="EMBL" id="KEK20569.1"/>
    </source>
</evidence>
<dbReference type="RefSeq" id="WP_034636757.1">
    <property type="nucleotide sequence ID" value="NZ_CBCSJC010000004.1"/>
</dbReference>
<proteinExistence type="predicted"/>
<gene>
    <name evidence="1" type="ORF">BAMA_14230</name>
</gene>
<dbReference type="InterPro" id="IPR019658">
    <property type="entry name" value="DUF2515"/>
</dbReference>
<dbReference type="EMBL" id="JOTN01000003">
    <property type="protein sequence ID" value="KEK20569.1"/>
    <property type="molecule type" value="Genomic_DNA"/>
</dbReference>
<dbReference type="eggNOG" id="ENOG502ZB0U">
    <property type="taxonomic scope" value="Bacteria"/>
</dbReference>
<evidence type="ECO:0008006" key="3">
    <source>
        <dbReference type="Google" id="ProtNLM"/>
    </source>
</evidence>
<protein>
    <recommendedName>
        <fullName evidence="3">DUF2515 domain-containing protein</fullName>
    </recommendedName>
</protein>